<reference evidence="1" key="1">
    <citation type="journal article" date="2021" name="Sci. Rep.">
        <title>Diploid genomic architecture of Nitzschia inconspicua, an elite biomass production diatom.</title>
        <authorList>
            <person name="Oliver A."/>
            <person name="Podell S."/>
            <person name="Pinowska A."/>
            <person name="Traller J.C."/>
            <person name="Smith S.R."/>
            <person name="McClure R."/>
            <person name="Beliaev A."/>
            <person name="Bohutskyi P."/>
            <person name="Hill E.A."/>
            <person name="Rabines A."/>
            <person name="Zheng H."/>
            <person name="Allen L.Z."/>
            <person name="Kuo A."/>
            <person name="Grigoriev I.V."/>
            <person name="Allen A.E."/>
            <person name="Hazlebeck D."/>
            <person name="Allen E.E."/>
        </authorList>
    </citation>
    <scope>NUCLEOTIDE SEQUENCE</scope>
    <source>
        <strain evidence="1">Hildebrandi</strain>
    </source>
</reference>
<organism evidence="1 2">
    <name type="scientific">Nitzschia inconspicua</name>
    <dbReference type="NCBI Taxonomy" id="303405"/>
    <lineage>
        <taxon>Eukaryota</taxon>
        <taxon>Sar</taxon>
        <taxon>Stramenopiles</taxon>
        <taxon>Ochrophyta</taxon>
        <taxon>Bacillariophyta</taxon>
        <taxon>Bacillariophyceae</taxon>
        <taxon>Bacillariophycidae</taxon>
        <taxon>Bacillariales</taxon>
        <taxon>Bacillariaceae</taxon>
        <taxon>Nitzschia</taxon>
    </lineage>
</organism>
<dbReference type="EMBL" id="JAGRRH010000019">
    <property type="protein sequence ID" value="KAG7348702.1"/>
    <property type="molecule type" value="Genomic_DNA"/>
</dbReference>
<dbReference type="AlphaFoldDB" id="A0A9K3PIC2"/>
<dbReference type="Proteomes" id="UP000693970">
    <property type="component" value="Unassembled WGS sequence"/>
</dbReference>
<sequence length="169" mass="19576">MFQIIHLYRSGSFPLSTFNVEFGTDGKPTTTTTRRTTNSNKVTTIITICLGLWDDTIIETNEQERYALDIAKDALAVETVLLADEARFLPSYWFHDVIGLQKMIHAMSAVEYEELLPIQRLEANLMCPLDIVYQRERKEKRFLQKHEKTTKPSCTIIGSISRRYMLRIV</sequence>
<keyword evidence="2" id="KW-1185">Reference proteome</keyword>
<gene>
    <name evidence="1" type="ORF">IV203_011299</name>
</gene>
<protein>
    <submittedName>
        <fullName evidence="1">Uncharacterized protein</fullName>
    </submittedName>
</protein>
<accession>A0A9K3PIC2</accession>
<evidence type="ECO:0000313" key="1">
    <source>
        <dbReference type="EMBL" id="KAG7348702.1"/>
    </source>
</evidence>
<proteinExistence type="predicted"/>
<evidence type="ECO:0000313" key="2">
    <source>
        <dbReference type="Proteomes" id="UP000693970"/>
    </source>
</evidence>
<comment type="caution">
    <text evidence="1">The sequence shown here is derived from an EMBL/GenBank/DDBJ whole genome shotgun (WGS) entry which is preliminary data.</text>
</comment>
<reference evidence="1" key="2">
    <citation type="submission" date="2021-04" db="EMBL/GenBank/DDBJ databases">
        <authorList>
            <person name="Podell S."/>
        </authorList>
    </citation>
    <scope>NUCLEOTIDE SEQUENCE</scope>
    <source>
        <strain evidence="1">Hildebrandi</strain>
    </source>
</reference>
<dbReference type="OrthoDB" id="415358at2759"/>
<name>A0A9K3PIC2_9STRA</name>